<feature type="domain" description="Phosphoribulokinase/uridine kinase" evidence="1">
    <location>
        <begin position="25"/>
        <end position="192"/>
    </location>
</feature>
<keyword evidence="3" id="KW-1185">Reference proteome</keyword>
<dbReference type="GO" id="GO:0016301">
    <property type="term" value="F:kinase activity"/>
    <property type="evidence" value="ECO:0007669"/>
    <property type="project" value="UniProtKB-KW"/>
</dbReference>
<sequence length="221" mass="24615">MTRSDVLDAVARRLVERDPGHPLRVGVDGVCGVGKSTFAEELVGRIAAHGRPAILLDSDGFHHVRAVRYRQGRESARGYYEDAYDFDALRDLALRPLGPGGSRRYAARVHDLATDEVRREFATAPGDAVVVFAATFLQRDGLREHWDEVVYLDASIERAEGRGIVRDAEHLGGRDAAEQAYAFRYMAACRIYLDEQDPRGRASIVVDHDDPLHPRVVEPRA</sequence>
<dbReference type="Proteomes" id="UP001595960">
    <property type="component" value="Unassembled WGS sequence"/>
</dbReference>
<dbReference type="Pfam" id="PF00485">
    <property type="entry name" value="PRK"/>
    <property type="match status" value="1"/>
</dbReference>
<name>A0ABV9R680_9MICO</name>
<comment type="caution">
    <text evidence="2">The sequence shown here is derived from an EMBL/GenBank/DDBJ whole genome shotgun (WGS) entry which is preliminary data.</text>
</comment>
<evidence type="ECO:0000259" key="1">
    <source>
        <dbReference type="Pfam" id="PF00485"/>
    </source>
</evidence>
<dbReference type="Gene3D" id="3.40.50.300">
    <property type="entry name" value="P-loop containing nucleotide triphosphate hydrolases"/>
    <property type="match status" value="1"/>
</dbReference>
<reference evidence="3" key="1">
    <citation type="journal article" date="2019" name="Int. J. Syst. Evol. Microbiol.">
        <title>The Global Catalogue of Microorganisms (GCM) 10K type strain sequencing project: providing services to taxonomists for standard genome sequencing and annotation.</title>
        <authorList>
            <consortium name="The Broad Institute Genomics Platform"/>
            <consortium name="The Broad Institute Genome Sequencing Center for Infectious Disease"/>
            <person name="Wu L."/>
            <person name="Ma J."/>
        </authorList>
    </citation>
    <scope>NUCLEOTIDE SEQUENCE [LARGE SCALE GENOMIC DNA]</scope>
    <source>
        <strain evidence="3">CGMCC 1.12192</strain>
    </source>
</reference>
<dbReference type="EMBL" id="JBHSJC010000001">
    <property type="protein sequence ID" value="MFC4829223.1"/>
    <property type="molecule type" value="Genomic_DNA"/>
</dbReference>
<protein>
    <submittedName>
        <fullName evidence="2">Uridine kinase</fullName>
    </submittedName>
</protein>
<dbReference type="RefSeq" id="WP_204392764.1">
    <property type="nucleotide sequence ID" value="NZ_JAFBBW010000001.1"/>
</dbReference>
<gene>
    <name evidence="2" type="ORF">ACFPER_10500</name>
</gene>
<keyword evidence="2" id="KW-0808">Transferase</keyword>
<accession>A0ABV9R680</accession>
<evidence type="ECO:0000313" key="2">
    <source>
        <dbReference type="EMBL" id="MFC4829223.1"/>
    </source>
</evidence>
<evidence type="ECO:0000313" key="3">
    <source>
        <dbReference type="Proteomes" id="UP001595960"/>
    </source>
</evidence>
<organism evidence="2 3">
    <name type="scientific">Agromyces aurantiacus</name>
    <dbReference type="NCBI Taxonomy" id="165814"/>
    <lineage>
        <taxon>Bacteria</taxon>
        <taxon>Bacillati</taxon>
        <taxon>Actinomycetota</taxon>
        <taxon>Actinomycetes</taxon>
        <taxon>Micrococcales</taxon>
        <taxon>Microbacteriaceae</taxon>
        <taxon>Agromyces</taxon>
    </lineage>
</organism>
<dbReference type="SUPFAM" id="SSF52540">
    <property type="entry name" value="P-loop containing nucleoside triphosphate hydrolases"/>
    <property type="match status" value="1"/>
</dbReference>
<dbReference type="InterPro" id="IPR006083">
    <property type="entry name" value="PRK/URK"/>
</dbReference>
<dbReference type="InterPro" id="IPR027417">
    <property type="entry name" value="P-loop_NTPase"/>
</dbReference>
<keyword evidence="2" id="KW-0418">Kinase</keyword>
<proteinExistence type="predicted"/>